<feature type="transmembrane region" description="Helical" evidence="2">
    <location>
        <begin position="72"/>
        <end position="94"/>
    </location>
</feature>
<feature type="compositionally biased region" description="Basic and acidic residues" evidence="1">
    <location>
        <begin position="805"/>
        <end position="819"/>
    </location>
</feature>
<feature type="compositionally biased region" description="Pro residues" evidence="1">
    <location>
        <begin position="269"/>
        <end position="285"/>
    </location>
</feature>
<dbReference type="GeneID" id="70221097"/>
<dbReference type="RefSeq" id="XP_046056241.1">
    <property type="nucleotide sequence ID" value="XM_046191143.1"/>
</dbReference>
<proteinExistence type="predicted"/>
<sequence>MTRASDLSRAWGWLPLDDNCEWDSIFTIHECFDNEYHNVIFAIISVLYIIINKIHFIFLMAITILLGHWHAVSLVELILSVITLSLLVIIPRVFRYGYENHQEVVRPFFSTMWKIWFFLSLPSIFTYFPMVWFRACQAIEIVRKYLVSIRDELYNITGLEFQYPDLPDGDVTHLQPRDTRAERWMRLLVQEDRSRRKARQDEQDRIAEAENRRQIIENERIEFAWTGLQSRGPPTRQRLRERSGLSLIATPRPREVTLAGSFRASDPVSPSPAREPAPAATPAPAPADTGTVQSGQEIRRDWVEGRLRNRRPGRILVKDSSTQTDPTDIANHGMMTEPTELHPQPYVSRGVQTDLVEPPSHEEPEAPVVVPDLPVSEPSPDPASPEDTQRSPDKGKSRDGPEPTINSHLVFIYERKAEDEVKEPECSTVSSPIPASIPLHDSPKPATDAEPRHVQTHATVHAPPNTIESVPRTSAPAILKSTRQAPVHPTASAPEASRRIGRGPKSSIRRLQPKENNGIRRQTRKDVPSRNIRQANRHQIKREKMYDIFMGSLEEQSPSPIKPLETQQVIDTTTTEACENVSEETSVLEKIIDIDAMLDASIATSPVHGCNESEESEEDIYGDSLDGNDDKENQQENLVGVPETPAERTGPDHRDEEMGSFEPGAAEDAGVSTKEEQVPIASPTDDAQMVDVWRPNEEESQRIGDAAPDVFRDLMDQDDEDSSEDTKPKREPSMSPMRWIVTEDQQGSIEDTPMQDVQSSAPPGITAGLHLPIQQPEDPSVQAQPFTSPESPPVYQAMPQEEQDDLAKMMEAEFSKDGPDTPTQDAQPLSAHPQPLTSGDPHLEAFRARVKAAETKPQPDKYYGLQVPRDLDPPDPVKEATAEQRAKRKIAKPISRTHKCTSTAQTTPQSVSQGQPYTQSETLRQTPAQVTADEGGDIAEMDSPARNLLLLASDMGIVVGNDASDQESSHQDTNAQETDSQSANNQETNTQEANMQESAVSDTEVERQTATTQPEEQTAPNSQKPQSTPAPILSAESQPSPAAAAQQHTPTTNNSPTVAGPSSTQQQPSIRPMMMGGLMLPGGNPTLCNPTATATPAPGKSGPDPEKIAEFHRKKQAQLKKPRPKKPVGLFIQKKRPAAVPSTPNTPRGNPNSSTQGQSPSLGAIDEGDENRQKTDRELTFGIPGSNKKKQGLQIIDINDVPDHQRNRMQKDDAGRKDEEEEES</sequence>
<feature type="compositionally biased region" description="Acidic residues" evidence="1">
    <location>
        <begin position="612"/>
        <end position="627"/>
    </location>
</feature>
<feature type="compositionally biased region" description="Polar residues" evidence="1">
    <location>
        <begin position="1142"/>
        <end position="1161"/>
    </location>
</feature>
<feature type="compositionally biased region" description="Basic residues" evidence="1">
    <location>
        <begin position="886"/>
        <end position="899"/>
    </location>
</feature>
<feature type="compositionally biased region" description="Basic and acidic residues" evidence="1">
    <location>
        <begin position="645"/>
        <end position="657"/>
    </location>
</feature>
<reference evidence="3" key="1">
    <citation type="journal article" date="2021" name="Nat. Commun.">
        <title>Genetic determinants of endophytism in the Arabidopsis root mycobiome.</title>
        <authorList>
            <person name="Mesny F."/>
            <person name="Miyauchi S."/>
            <person name="Thiergart T."/>
            <person name="Pickel B."/>
            <person name="Atanasova L."/>
            <person name="Karlsson M."/>
            <person name="Huettel B."/>
            <person name="Barry K.W."/>
            <person name="Haridas S."/>
            <person name="Chen C."/>
            <person name="Bauer D."/>
            <person name="Andreopoulos W."/>
            <person name="Pangilinan J."/>
            <person name="LaButti K."/>
            <person name="Riley R."/>
            <person name="Lipzen A."/>
            <person name="Clum A."/>
            <person name="Drula E."/>
            <person name="Henrissat B."/>
            <person name="Kohler A."/>
            <person name="Grigoriev I.V."/>
            <person name="Martin F.M."/>
            <person name="Hacquard S."/>
        </authorList>
    </citation>
    <scope>NUCLEOTIDE SEQUENCE</scope>
    <source>
        <strain evidence="3">MPI-CAGE-AT-0023</strain>
    </source>
</reference>
<evidence type="ECO:0000256" key="1">
    <source>
        <dbReference type="SAM" id="MobiDB-lite"/>
    </source>
</evidence>
<feature type="compositionally biased region" description="Basic and acidic residues" evidence="1">
    <location>
        <begin position="297"/>
        <end position="307"/>
    </location>
</feature>
<feature type="compositionally biased region" description="Polar residues" evidence="1">
    <location>
        <begin position="971"/>
        <end position="1001"/>
    </location>
</feature>
<feature type="compositionally biased region" description="Low complexity" evidence="1">
    <location>
        <begin position="1034"/>
        <end position="1052"/>
    </location>
</feature>
<dbReference type="OrthoDB" id="5102069at2759"/>
<dbReference type="AlphaFoldDB" id="A0A9P9KVS2"/>
<accession>A0A9P9KVS2</accession>
<feature type="compositionally biased region" description="Polar residues" evidence="1">
    <location>
        <begin position="743"/>
        <end position="761"/>
    </location>
</feature>
<feature type="transmembrane region" description="Helical" evidence="2">
    <location>
        <begin position="39"/>
        <end position="66"/>
    </location>
</feature>
<feature type="region of interest" description="Disordered" evidence="1">
    <location>
        <begin position="606"/>
        <end position="941"/>
    </location>
</feature>
<dbReference type="Proteomes" id="UP000720189">
    <property type="component" value="Unassembled WGS sequence"/>
</dbReference>
<feature type="compositionally biased region" description="Basic and acidic residues" evidence="1">
    <location>
        <begin position="387"/>
        <end position="401"/>
    </location>
</feature>
<evidence type="ECO:0000313" key="3">
    <source>
        <dbReference type="EMBL" id="KAH7269473.1"/>
    </source>
</evidence>
<feature type="compositionally biased region" description="Basic and acidic residues" evidence="1">
    <location>
        <begin position="441"/>
        <end position="453"/>
    </location>
</feature>
<feature type="compositionally biased region" description="Basic and acidic residues" evidence="1">
    <location>
        <begin position="413"/>
        <end position="425"/>
    </location>
</feature>
<keyword evidence="2" id="KW-0472">Membrane</keyword>
<feature type="region of interest" description="Disordered" evidence="1">
    <location>
        <begin position="960"/>
        <end position="1224"/>
    </location>
</feature>
<feature type="compositionally biased region" description="Basic and acidic residues" evidence="1">
    <location>
        <begin position="1201"/>
        <end position="1218"/>
    </location>
</feature>
<evidence type="ECO:0000256" key="2">
    <source>
        <dbReference type="SAM" id="Phobius"/>
    </source>
</evidence>
<feature type="compositionally biased region" description="Basic and acidic residues" evidence="1">
    <location>
        <begin position="869"/>
        <end position="885"/>
    </location>
</feature>
<keyword evidence="2" id="KW-1133">Transmembrane helix</keyword>
<feature type="compositionally biased region" description="Low complexity" evidence="1">
    <location>
        <begin position="1008"/>
        <end position="1020"/>
    </location>
</feature>
<dbReference type="EMBL" id="JAGMUX010000001">
    <property type="protein sequence ID" value="KAH7269473.1"/>
    <property type="molecule type" value="Genomic_DNA"/>
</dbReference>
<protein>
    <submittedName>
        <fullName evidence="3">Uncharacterized protein</fullName>
    </submittedName>
</protein>
<name>A0A9P9KVS2_FUSRE</name>
<keyword evidence="4" id="KW-1185">Reference proteome</keyword>
<feature type="compositionally biased region" description="Polar residues" evidence="1">
    <location>
        <begin position="900"/>
        <end position="929"/>
    </location>
</feature>
<feature type="compositionally biased region" description="Basic and acidic residues" evidence="1">
    <location>
        <begin position="1170"/>
        <end position="1179"/>
    </location>
</feature>
<feature type="compositionally biased region" description="Basic residues" evidence="1">
    <location>
        <begin position="1112"/>
        <end position="1126"/>
    </location>
</feature>
<feature type="region of interest" description="Disordered" evidence="1">
    <location>
        <begin position="227"/>
        <end position="539"/>
    </location>
</feature>
<keyword evidence="2" id="KW-0812">Transmembrane</keyword>
<evidence type="ECO:0000313" key="4">
    <source>
        <dbReference type="Proteomes" id="UP000720189"/>
    </source>
</evidence>
<organism evidence="3 4">
    <name type="scientific">Fusarium redolens</name>
    <dbReference type="NCBI Taxonomy" id="48865"/>
    <lineage>
        <taxon>Eukaryota</taxon>
        <taxon>Fungi</taxon>
        <taxon>Dikarya</taxon>
        <taxon>Ascomycota</taxon>
        <taxon>Pezizomycotina</taxon>
        <taxon>Sordariomycetes</taxon>
        <taxon>Hypocreomycetidae</taxon>
        <taxon>Hypocreales</taxon>
        <taxon>Nectriaceae</taxon>
        <taxon>Fusarium</taxon>
        <taxon>Fusarium redolens species complex</taxon>
    </lineage>
</organism>
<feature type="transmembrane region" description="Helical" evidence="2">
    <location>
        <begin position="115"/>
        <end position="133"/>
    </location>
</feature>
<feature type="compositionally biased region" description="Polar residues" evidence="1">
    <location>
        <begin position="1053"/>
        <end position="1069"/>
    </location>
</feature>
<gene>
    <name evidence="3" type="ORF">BKA55DRAFT_548679</name>
</gene>
<feature type="compositionally biased region" description="Basic and acidic residues" evidence="1">
    <location>
        <begin position="841"/>
        <end position="859"/>
    </location>
</feature>
<comment type="caution">
    <text evidence="3">The sequence shown here is derived from an EMBL/GenBank/DDBJ whole genome shotgun (WGS) entry which is preliminary data.</text>
</comment>
<feature type="compositionally biased region" description="Low complexity" evidence="1">
    <location>
        <begin position="1072"/>
        <end position="1083"/>
    </location>
</feature>